<dbReference type="Proteomes" id="UP000177943">
    <property type="component" value="Unassembled WGS sequence"/>
</dbReference>
<accession>A0A1G2MSZ9</accession>
<organism evidence="2 3">
    <name type="scientific">Candidatus Taylorbacteria bacterium RIFCSPHIGHO2_02_FULL_45_35</name>
    <dbReference type="NCBI Taxonomy" id="1802311"/>
    <lineage>
        <taxon>Bacteria</taxon>
        <taxon>Candidatus Tayloriibacteriota</taxon>
    </lineage>
</organism>
<sequence length="218" mass="25100">MFYILGSILNGKSLLRALMNAEAANFSLIGKVLDIGGGKGPSYLEFFKKGEDFQYESLDISYEAGSTGRRRIDIEKEKMPYGDASVDAVLMFNILEHIYNYHHAVVEAKRVLKNDGQFIGFVPFLLNYHPDPHDYFRYTKESLQRIFVEAGFKNISIKLIGKGPFFINFNNLLGVARPLRFLLAFLFPLYNLADYFYLKLRPAARDRYPLGYFFVVLM</sequence>
<dbReference type="GO" id="GO:0008757">
    <property type="term" value="F:S-adenosylmethionine-dependent methyltransferase activity"/>
    <property type="evidence" value="ECO:0007669"/>
    <property type="project" value="InterPro"/>
</dbReference>
<comment type="caution">
    <text evidence="2">The sequence shown here is derived from an EMBL/GenBank/DDBJ whole genome shotgun (WGS) entry which is preliminary data.</text>
</comment>
<name>A0A1G2MSZ9_9BACT</name>
<dbReference type="SUPFAM" id="SSF53335">
    <property type="entry name" value="S-adenosyl-L-methionine-dependent methyltransferases"/>
    <property type="match status" value="1"/>
</dbReference>
<protein>
    <recommendedName>
        <fullName evidence="1">Methyltransferase type 11 domain-containing protein</fullName>
    </recommendedName>
</protein>
<dbReference type="Pfam" id="PF08241">
    <property type="entry name" value="Methyltransf_11"/>
    <property type="match status" value="1"/>
</dbReference>
<evidence type="ECO:0000313" key="2">
    <source>
        <dbReference type="EMBL" id="OHA26152.1"/>
    </source>
</evidence>
<dbReference type="EMBL" id="MHRP01000036">
    <property type="protein sequence ID" value="OHA26152.1"/>
    <property type="molecule type" value="Genomic_DNA"/>
</dbReference>
<evidence type="ECO:0000313" key="3">
    <source>
        <dbReference type="Proteomes" id="UP000177943"/>
    </source>
</evidence>
<reference evidence="2 3" key="1">
    <citation type="journal article" date="2016" name="Nat. Commun.">
        <title>Thousands of microbial genomes shed light on interconnected biogeochemical processes in an aquifer system.</title>
        <authorList>
            <person name="Anantharaman K."/>
            <person name="Brown C.T."/>
            <person name="Hug L.A."/>
            <person name="Sharon I."/>
            <person name="Castelle C.J."/>
            <person name="Probst A.J."/>
            <person name="Thomas B.C."/>
            <person name="Singh A."/>
            <person name="Wilkins M.J."/>
            <person name="Karaoz U."/>
            <person name="Brodie E.L."/>
            <person name="Williams K.H."/>
            <person name="Hubbard S.S."/>
            <person name="Banfield J.F."/>
        </authorList>
    </citation>
    <scope>NUCLEOTIDE SEQUENCE [LARGE SCALE GENOMIC DNA]</scope>
</reference>
<dbReference type="Gene3D" id="3.40.50.150">
    <property type="entry name" value="Vaccinia Virus protein VP39"/>
    <property type="match status" value="1"/>
</dbReference>
<proteinExistence type="predicted"/>
<dbReference type="InterPro" id="IPR013216">
    <property type="entry name" value="Methyltransf_11"/>
</dbReference>
<dbReference type="InterPro" id="IPR029063">
    <property type="entry name" value="SAM-dependent_MTases_sf"/>
</dbReference>
<feature type="domain" description="Methyltransferase type 11" evidence="1">
    <location>
        <begin position="33"/>
        <end position="119"/>
    </location>
</feature>
<evidence type="ECO:0000259" key="1">
    <source>
        <dbReference type="Pfam" id="PF08241"/>
    </source>
</evidence>
<dbReference type="AlphaFoldDB" id="A0A1G2MSZ9"/>
<gene>
    <name evidence="2" type="ORF">A3D56_00425</name>
</gene>